<feature type="transmembrane region" description="Helical" evidence="6">
    <location>
        <begin position="99"/>
        <end position="117"/>
    </location>
</feature>
<name>A0ABR4FIJ6_9EURO</name>
<organism evidence="8 9">
    <name type="scientific">Aspergillus keveii</name>
    <dbReference type="NCBI Taxonomy" id="714993"/>
    <lineage>
        <taxon>Eukaryota</taxon>
        <taxon>Fungi</taxon>
        <taxon>Dikarya</taxon>
        <taxon>Ascomycota</taxon>
        <taxon>Pezizomycotina</taxon>
        <taxon>Eurotiomycetes</taxon>
        <taxon>Eurotiomycetidae</taxon>
        <taxon>Eurotiales</taxon>
        <taxon>Aspergillaceae</taxon>
        <taxon>Aspergillus</taxon>
        <taxon>Aspergillus subgen. Nidulantes</taxon>
    </lineage>
</organism>
<keyword evidence="2 6" id="KW-0812">Transmembrane</keyword>
<evidence type="ECO:0000313" key="9">
    <source>
        <dbReference type="Proteomes" id="UP001610563"/>
    </source>
</evidence>
<evidence type="ECO:0000313" key="8">
    <source>
        <dbReference type="EMBL" id="KAL2783069.1"/>
    </source>
</evidence>
<evidence type="ECO:0000256" key="1">
    <source>
        <dbReference type="ARBA" id="ARBA00004141"/>
    </source>
</evidence>
<comment type="similarity">
    <text evidence="5">Belongs to the SAT4 family.</text>
</comment>
<comment type="subcellular location">
    <subcellularLocation>
        <location evidence="1">Membrane</location>
        <topology evidence="1">Multi-pass membrane protein</topology>
    </subcellularLocation>
</comment>
<evidence type="ECO:0000256" key="5">
    <source>
        <dbReference type="ARBA" id="ARBA00038359"/>
    </source>
</evidence>
<feature type="transmembrane region" description="Helical" evidence="6">
    <location>
        <begin position="39"/>
        <end position="63"/>
    </location>
</feature>
<feature type="domain" description="Rhodopsin" evidence="7">
    <location>
        <begin position="24"/>
        <end position="267"/>
    </location>
</feature>
<keyword evidence="3 6" id="KW-1133">Transmembrane helix</keyword>
<proteinExistence type="inferred from homology"/>
<dbReference type="InterPro" id="IPR049326">
    <property type="entry name" value="Rhodopsin_dom_fungi"/>
</dbReference>
<keyword evidence="4 6" id="KW-0472">Membrane</keyword>
<keyword evidence="9" id="KW-1185">Reference proteome</keyword>
<gene>
    <name evidence="8" type="ORF">BJX66DRAFT_345285</name>
</gene>
<evidence type="ECO:0000256" key="4">
    <source>
        <dbReference type="ARBA" id="ARBA00023136"/>
    </source>
</evidence>
<evidence type="ECO:0000256" key="2">
    <source>
        <dbReference type="ARBA" id="ARBA00022692"/>
    </source>
</evidence>
<comment type="caution">
    <text evidence="8">The sequence shown here is derived from an EMBL/GenBank/DDBJ whole genome shotgun (WGS) entry which is preliminary data.</text>
</comment>
<dbReference type="PANTHER" id="PTHR33048:SF2">
    <property type="entry name" value="SRPK"/>
    <property type="match status" value="1"/>
</dbReference>
<feature type="transmembrane region" description="Helical" evidence="6">
    <location>
        <begin position="6"/>
        <end position="27"/>
    </location>
</feature>
<dbReference type="PANTHER" id="PTHR33048">
    <property type="entry name" value="PTH11-LIKE INTEGRAL MEMBRANE PROTEIN (AFU_ORTHOLOGUE AFUA_5G11245)"/>
    <property type="match status" value="1"/>
</dbReference>
<dbReference type="Proteomes" id="UP001610563">
    <property type="component" value="Unassembled WGS sequence"/>
</dbReference>
<feature type="transmembrane region" description="Helical" evidence="6">
    <location>
        <begin position="205"/>
        <end position="227"/>
    </location>
</feature>
<accession>A0ABR4FIJ6</accession>
<evidence type="ECO:0000256" key="6">
    <source>
        <dbReference type="SAM" id="Phobius"/>
    </source>
</evidence>
<dbReference type="InterPro" id="IPR052337">
    <property type="entry name" value="SAT4-like"/>
</dbReference>
<dbReference type="EMBL" id="JBFTWV010000275">
    <property type="protein sequence ID" value="KAL2783069.1"/>
    <property type="molecule type" value="Genomic_DNA"/>
</dbReference>
<reference evidence="8 9" key="1">
    <citation type="submission" date="2024-07" db="EMBL/GenBank/DDBJ databases">
        <title>Section-level genome sequencing and comparative genomics of Aspergillus sections Usti and Cavernicolus.</title>
        <authorList>
            <consortium name="Lawrence Berkeley National Laboratory"/>
            <person name="Nybo J.L."/>
            <person name="Vesth T.C."/>
            <person name="Theobald S."/>
            <person name="Frisvad J.C."/>
            <person name="Larsen T.O."/>
            <person name="Kjaerboelling I."/>
            <person name="Rothschild-Mancinelli K."/>
            <person name="Lyhne E.K."/>
            <person name="Kogle M.E."/>
            <person name="Barry K."/>
            <person name="Clum A."/>
            <person name="Na H."/>
            <person name="Ledsgaard L."/>
            <person name="Lin J."/>
            <person name="Lipzen A."/>
            <person name="Kuo A."/>
            <person name="Riley R."/>
            <person name="Mondo S."/>
            <person name="Labutti K."/>
            <person name="Haridas S."/>
            <person name="Pangalinan J."/>
            <person name="Salamov A.A."/>
            <person name="Simmons B.A."/>
            <person name="Magnuson J.K."/>
            <person name="Chen J."/>
            <person name="Drula E."/>
            <person name="Henrissat B."/>
            <person name="Wiebenga A."/>
            <person name="Lubbers R.J."/>
            <person name="Gomes A.C."/>
            <person name="Makela M.R."/>
            <person name="Stajich J."/>
            <person name="Grigoriev I.V."/>
            <person name="Mortensen U.H."/>
            <person name="De Vries R.P."/>
            <person name="Baker S.E."/>
            <person name="Andersen M.R."/>
        </authorList>
    </citation>
    <scope>NUCLEOTIDE SEQUENCE [LARGE SCALE GENOMIC DNA]</scope>
    <source>
        <strain evidence="8 9">CBS 209.92</strain>
    </source>
</reference>
<protein>
    <recommendedName>
        <fullName evidence="7">Rhodopsin domain-containing protein</fullName>
    </recommendedName>
</protein>
<evidence type="ECO:0000259" key="7">
    <source>
        <dbReference type="Pfam" id="PF20684"/>
    </source>
</evidence>
<feature type="transmembrane region" description="Helical" evidence="6">
    <location>
        <begin position="129"/>
        <end position="150"/>
    </location>
</feature>
<evidence type="ECO:0000256" key="3">
    <source>
        <dbReference type="ARBA" id="ARBA00022989"/>
    </source>
</evidence>
<dbReference type="Pfam" id="PF20684">
    <property type="entry name" value="Fung_rhodopsin"/>
    <property type="match status" value="1"/>
</dbReference>
<sequence>MVAKSPFITEAAIEFSIAFFVLILRLISRWKLVGFRGWGVDDFLCILAGIFATYLMVPIFVVAHTQSSNTGWTPEQRAAFSPEEVHQMQTTTKLVVAGWYAYVGALWSLKGVVVIYYHRIMSGVTQQMIIRVTAVYCALSFIAVILAISLHCRPFHKLWQIDPYPGAECSAYNTLYIIVAVLNITTDMLLVYIPIPVLIRLRIKLYQKIMIGILLCSGVFIIVAALLRCVMSLMEISRINLSAIWTVREILVAFIAVNAPAIKPMFKLSSWKGFSKITDVLEKWQSPPQAREVTPPNNGDFGAYPSVLRAPTPVLHRLSNASDSDYFSDWATSSEATSIRTPERAFYDYA</sequence>
<feature type="transmembrane region" description="Helical" evidence="6">
    <location>
        <begin position="170"/>
        <end position="193"/>
    </location>
</feature>